<evidence type="ECO:0000313" key="2">
    <source>
        <dbReference type="Proteomes" id="UP000826195"/>
    </source>
</evidence>
<gene>
    <name evidence="1" type="ORF">KQX54_016694</name>
</gene>
<dbReference type="PANTHER" id="PTHR39069:SF8">
    <property type="entry name" value="FI17111P1"/>
    <property type="match status" value="1"/>
</dbReference>
<sequence length="292" mass="32641">MDQECLHNSHAECSIDKICVCGENYYEFNETLCLPLLGGFCSNDEDCHLVDNSYCRDRECHCKFHYESLLNDQCQASCKYDDDCDKIENSKCSKDKKCVCQANHSVFGGNQCLAHVGQFCINNDNCVSKPVTVCINNKCQCIDKFVSLQSKDNCVPKLGEICKTDAQCDHILHAKCSSDNKKCICRANNIQVKKKCVPLLDSFCWKNEKCAANNSACIDNKCTCNASYRKNSRGECLLNVLGQSCSNDTWCSKTKFATCSINKICSCSSNAIEINGIQCSPVFNGFCWQDDE</sequence>
<organism evidence="1 2">
    <name type="scientific">Cotesia glomerata</name>
    <name type="common">Lepidopteran parasitic wasp</name>
    <name type="synonym">Apanteles glomeratus</name>
    <dbReference type="NCBI Taxonomy" id="32391"/>
    <lineage>
        <taxon>Eukaryota</taxon>
        <taxon>Metazoa</taxon>
        <taxon>Ecdysozoa</taxon>
        <taxon>Arthropoda</taxon>
        <taxon>Hexapoda</taxon>
        <taxon>Insecta</taxon>
        <taxon>Pterygota</taxon>
        <taxon>Neoptera</taxon>
        <taxon>Endopterygota</taxon>
        <taxon>Hymenoptera</taxon>
        <taxon>Apocrita</taxon>
        <taxon>Ichneumonoidea</taxon>
        <taxon>Braconidae</taxon>
        <taxon>Microgastrinae</taxon>
        <taxon>Cotesia</taxon>
    </lineage>
</organism>
<name>A0AAV7HS48_COTGL</name>
<accession>A0AAV7HS48</accession>
<proteinExistence type="predicted"/>
<protein>
    <submittedName>
        <fullName evidence="1">Uncharacterized protein</fullName>
    </submittedName>
</protein>
<comment type="caution">
    <text evidence="1">The sequence shown here is derived from an EMBL/GenBank/DDBJ whole genome shotgun (WGS) entry which is preliminary data.</text>
</comment>
<dbReference type="EMBL" id="JAHXZJ010002237">
    <property type="protein sequence ID" value="KAH0547018.1"/>
    <property type="molecule type" value="Genomic_DNA"/>
</dbReference>
<dbReference type="PANTHER" id="PTHR39069">
    <property type="entry name" value="ECDYSONE-INDUCIBLE GENE E1, ISOFORM A"/>
    <property type="match status" value="1"/>
</dbReference>
<keyword evidence="2" id="KW-1185">Reference proteome</keyword>
<dbReference type="AlphaFoldDB" id="A0AAV7HS48"/>
<dbReference type="Proteomes" id="UP000826195">
    <property type="component" value="Unassembled WGS sequence"/>
</dbReference>
<reference evidence="1 2" key="1">
    <citation type="journal article" date="2021" name="J. Hered.">
        <title>A chromosome-level genome assembly of the parasitoid wasp, Cotesia glomerata (Hymenoptera: Braconidae).</title>
        <authorList>
            <person name="Pinto B.J."/>
            <person name="Weis J.J."/>
            <person name="Gamble T."/>
            <person name="Ode P.J."/>
            <person name="Paul R."/>
            <person name="Zaspel J.M."/>
        </authorList>
    </citation>
    <scope>NUCLEOTIDE SEQUENCE [LARGE SCALE GENOMIC DNA]</scope>
    <source>
        <strain evidence="1">CgM1</strain>
    </source>
</reference>
<evidence type="ECO:0000313" key="1">
    <source>
        <dbReference type="EMBL" id="KAH0547018.1"/>
    </source>
</evidence>